<proteinExistence type="inferred from homology"/>
<sequence length="197" mass="20830">MSDIVKPTVVLLLICSVVTLALAFTNSLTKDKIAEAARLEEESARKEVLSLAESFEEIQGLEAVINDNEALFPVKKAFVGFKGEDAIGRVFLTETKGYGGTIKITVGIDSEGTITGVKIGDNNETPGLGSKAKDEPFISQFQGISPKGALTVVKNNKTKDEEIDAISGATITSKAVTKAVQAALNVNTELSKLEGDL</sequence>
<dbReference type="Proteomes" id="UP000289166">
    <property type="component" value="Unassembled WGS sequence"/>
</dbReference>
<keyword evidence="6" id="KW-1133">Transmembrane helix</keyword>
<dbReference type="InterPro" id="IPR010209">
    <property type="entry name" value="Ion_transpt_RnfG/RsxG"/>
</dbReference>
<comment type="subcellular location">
    <subcellularLocation>
        <location evidence="6">Cell membrane</location>
        <topology evidence="6">Single-pass membrane protein</topology>
    </subcellularLocation>
</comment>
<keyword evidence="1 6" id="KW-0813">Transport</keyword>
<dbReference type="HAMAP" id="MF_00479">
    <property type="entry name" value="RsxG_RnfG"/>
    <property type="match status" value="1"/>
</dbReference>
<comment type="subunit">
    <text evidence="6">The complex is composed of six subunits: RnfA, RnfB, RnfC, RnfD, RnfE and RnfG.</text>
</comment>
<protein>
    <recommendedName>
        <fullName evidence="6">Ion-translocating oxidoreductase complex subunit G</fullName>
        <ecNumber evidence="6">7.-.-.-</ecNumber>
    </recommendedName>
    <alternativeName>
        <fullName evidence="6">Rnf electron transport complex subunit G</fullName>
    </alternativeName>
</protein>
<evidence type="ECO:0000256" key="3">
    <source>
        <dbReference type="ARBA" id="ARBA00022630"/>
    </source>
</evidence>
<feature type="modified residue" description="FMN phosphoryl threonine" evidence="6">
    <location>
        <position position="170"/>
    </location>
</feature>
<keyword evidence="6" id="KW-1003">Cell membrane</keyword>
<keyword evidence="6" id="KW-0472">Membrane</keyword>
<keyword evidence="9" id="KW-1185">Reference proteome</keyword>
<dbReference type="OrthoDB" id="9794010at2"/>
<dbReference type="Gene3D" id="3.90.1010.20">
    <property type="match status" value="1"/>
</dbReference>
<keyword evidence="5 6" id="KW-0249">Electron transport</keyword>
<keyword evidence="4 6" id="KW-0288">FMN</keyword>
<dbReference type="EMBL" id="RLII01000013">
    <property type="protein sequence ID" value="RXE58749.1"/>
    <property type="molecule type" value="Genomic_DNA"/>
</dbReference>
<dbReference type="PIRSF" id="PIRSF006091">
    <property type="entry name" value="E_trnsport_RnfG"/>
    <property type="match status" value="1"/>
</dbReference>
<reference evidence="9" key="1">
    <citation type="submission" date="2018-11" db="EMBL/GenBank/DDBJ databases">
        <title>Genome sequencing of a novel mesophilic and cellulolytic organism within the genus Hungateiclostridium.</title>
        <authorList>
            <person name="Rettenmaier R."/>
            <person name="Liebl W."/>
            <person name="Zverlov V."/>
        </authorList>
    </citation>
    <scope>NUCLEOTIDE SEQUENCE [LARGE SCALE GENOMIC DNA]</scope>
    <source>
        <strain evidence="9">N2K1</strain>
    </source>
</reference>
<dbReference type="AlphaFoldDB" id="A0A4V1K219"/>
<dbReference type="EC" id="7.-.-.-" evidence="6"/>
<evidence type="ECO:0000256" key="5">
    <source>
        <dbReference type="ARBA" id="ARBA00022982"/>
    </source>
</evidence>
<evidence type="ECO:0000259" key="7">
    <source>
        <dbReference type="SMART" id="SM00900"/>
    </source>
</evidence>
<name>A0A4V1K219_9FIRM</name>
<dbReference type="RefSeq" id="WP_069195455.1">
    <property type="nucleotide sequence ID" value="NZ_RLII01000013.1"/>
</dbReference>
<dbReference type="InterPro" id="IPR007329">
    <property type="entry name" value="FMN-bd"/>
</dbReference>
<comment type="caution">
    <text evidence="8">The sequence shown here is derived from an EMBL/GenBank/DDBJ whole genome shotgun (WGS) entry which is preliminary data.</text>
</comment>
<dbReference type="PANTHER" id="PTHR36118:SF1">
    <property type="entry name" value="ION-TRANSLOCATING OXIDOREDUCTASE COMPLEX SUBUNIT G"/>
    <property type="match status" value="1"/>
</dbReference>
<dbReference type="PANTHER" id="PTHR36118">
    <property type="entry name" value="ION-TRANSLOCATING OXIDOREDUCTASE COMPLEX SUBUNIT G"/>
    <property type="match status" value="1"/>
</dbReference>
<evidence type="ECO:0000256" key="1">
    <source>
        <dbReference type="ARBA" id="ARBA00022448"/>
    </source>
</evidence>
<comment type="cofactor">
    <cofactor evidence="6">
        <name>FMN</name>
        <dbReference type="ChEBI" id="CHEBI:58210"/>
    </cofactor>
</comment>
<organism evidence="8 9">
    <name type="scientific">Acetivibrio mesophilus</name>
    <dbReference type="NCBI Taxonomy" id="2487273"/>
    <lineage>
        <taxon>Bacteria</taxon>
        <taxon>Bacillati</taxon>
        <taxon>Bacillota</taxon>
        <taxon>Clostridia</taxon>
        <taxon>Eubacteriales</taxon>
        <taxon>Oscillospiraceae</taxon>
        <taxon>Acetivibrio</taxon>
    </lineage>
</organism>
<evidence type="ECO:0000313" key="9">
    <source>
        <dbReference type="Proteomes" id="UP000289166"/>
    </source>
</evidence>
<keyword evidence="6" id="KW-1278">Translocase</keyword>
<keyword evidence="3 6" id="KW-0285">Flavoprotein</keyword>
<keyword evidence="2 6" id="KW-0597">Phosphoprotein</keyword>
<dbReference type="NCBIfam" id="TIGR01947">
    <property type="entry name" value="rnfG"/>
    <property type="match status" value="1"/>
</dbReference>
<comment type="function">
    <text evidence="6">Part of a membrane-bound complex that couples electron transfer with translocation of ions across the membrane.</text>
</comment>
<evidence type="ECO:0000313" key="8">
    <source>
        <dbReference type="EMBL" id="RXE58749.1"/>
    </source>
</evidence>
<accession>A0A4V1K219</accession>
<dbReference type="Pfam" id="PF04205">
    <property type="entry name" value="FMN_bind"/>
    <property type="match status" value="1"/>
</dbReference>
<feature type="domain" description="FMN-binding" evidence="7">
    <location>
        <begin position="97"/>
        <end position="187"/>
    </location>
</feature>
<comment type="similarity">
    <text evidence="6">Belongs to the RnfG family.</text>
</comment>
<dbReference type="GO" id="GO:0009055">
    <property type="term" value="F:electron transfer activity"/>
    <property type="evidence" value="ECO:0007669"/>
    <property type="project" value="InterPro"/>
</dbReference>
<evidence type="ECO:0000256" key="4">
    <source>
        <dbReference type="ARBA" id="ARBA00022643"/>
    </source>
</evidence>
<gene>
    <name evidence="6" type="primary">rnfG</name>
    <name evidence="8" type="ORF">EFD62_10615</name>
</gene>
<keyword evidence="6" id="KW-0812">Transmembrane</keyword>
<dbReference type="GO" id="GO:0005886">
    <property type="term" value="C:plasma membrane"/>
    <property type="evidence" value="ECO:0007669"/>
    <property type="project" value="UniProtKB-SubCell"/>
</dbReference>
<dbReference type="GO" id="GO:0022900">
    <property type="term" value="P:electron transport chain"/>
    <property type="evidence" value="ECO:0007669"/>
    <property type="project" value="UniProtKB-UniRule"/>
</dbReference>
<dbReference type="SMART" id="SM00900">
    <property type="entry name" value="FMN_bind"/>
    <property type="match status" value="1"/>
</dbReference>
<evidence type="ECO:0000256" key="6">
    <source>
        <dbReference type="HAMAP-Rule" id="MF_00479"/>
    </source>
</evidence>
<dbReference type="GO" id="GO:0010181">
    <property type="term" value="F:FMN binding"/>
    <property type="evidence" value="ECO:0007669"/>
    <property type="project" value="InterPro"/>
</dbReference>
<evidence type="ECO:0000256" key="2">
    <source>
        <dbReference type="ARBA" id="ARBA00022553"/>
    </source>
</evidence>